<organism evidence="16 17">
    <name type="scientific">Culter alburnus</name>
    <name type="common">Topmouth culter</name>
    <dbReference type="NCBI Taxonomy" id="194366"/>
    <lineage>
        <taxon>Eukaryota</taxon>
        <taxon>Metazoa</taxon>
        <taxon>Chordata</taxon>
        <taxon>Craniata</taxon>
        <taxon>Vertebrata</taxon>
        <taxon>Euteleostomi</taxon>
        <taxon>Actinopterygii</taxon>
        <taxon>Neopterygii</taxon>
        <taxon>Teleostei</taxon>
        <taxon>Ostariophysi</taxon>
        <taxon>Cypriniformes</taxon>
        <taxon>Xenocyprididae</taxon>
        <taxon>Xenocypridinae</taxon>
        <taxon>Culter</taxon>
    </lineage>
</organism>
<feature type="transmembrane region" description="Helical" evidence="14">
    <location>
        <begin position="350"/>
        <end position="370"/>
    </location>
</feature>
<dbReference type="Pfam" id="PF00001">
    <property type="entry name" value="7tm_1"/>
    <property type="match status" value="1"/>
</dbReference>
<evidence type="ECO:0000259" key="15">
    <source>
        <dbReference type="PROSITE" id="PS50262"/>
    </source>
</evidence>
<dbReference type="GO" id="GO:0051379">
    <property type="term" value="F:epinephrine binding"/>
    <property type="evidence" value="ECO:0007669"/>
    <property type="project" value="TreeGrafter"/>
</dbReference>
<feature type="transmembrane region" description="Helical" evidence="14">
    <location>
        <begin position="90"/>
        <end position="121"/>
    </location>
</feature>
<dbReference type="FunFam" id="1.20.1070.10:FF:000100">
    <property type="entry name" value="alpha-2B adrenergic receptor"/>
    <property type="match status" value="1"/>
</dbReference>
<evidence type="ECO:0000256" key="4">
    <source>
        <dbReference type="ARBA" id="ARBA00022692"/>
    </source>
</evidence>
<evidence type="ECO:0000256" key="12">
    <source>
        <dbReference type="RuleBase" id="RU000688"/>
    </source>
</evidence>
<evidence type="ECO:0000256" key="1">
    <source>
        <dbReference type="ARBA" id="ARBA00004651"/>
    </source>
</evidence>
<comment type="subcellular location">
    <subcellularLocation>
        <location evidence="1">Cell membrane</location>
        <topology evidence="1">Multi-pass membrane protein</topology>
    </subcellularLocation>
</comment>
<gene>
    <name evidence="16" type="ORF">ABG768_020013</name>
</gene>
<keyword evidence="8" id="KW-1015">Disulfide bond</keyword>
<evidence type="ECO:0000313" key="17">
    <source>
        <dbReference type="Proteomes" id="UP001479290"/>
    </source>
</evidence>
<dbReference type="SUPFAM" id="SSF81321">
    <property type="entry name" value="Family A G protein-coupled receptor-like"/>
    <property type="match status" value="1"/>
</dbReference>
<evidence type="ECO:0000256" key="10">
    <source>
        <dbReference type="ARBA" id="ARBA00023224"/>
    </source>
</evidence>
<dbReference type="PRINTS" id="PR01103">
    <property type="entry name" value="ADRENERGICR"/>
</dbReference>
<protein>
    <recommendedName>
        <fullName evidence="2">Alpha-2B adrenergic receptor</fullName>
    </recommendedName>
    <alternativeName>
        <fullName evidence="11">Alpha-2B adrenoreceptor</fullName>
    </alternativeName>
</protein>
<feature type="transmembrane region" description="Helical" evidence="14">
    <location>
        <begin position="26"/>
        <end position="50"/>
    </location>
</feature>
<feature type="compositionally biased region" description="Polar residues" evidence="13">
    <location>
        <begin position="250"/>
        <end position="266"/>
    </location>
</feature>
<keyword evidence="5 14" id="KW-1133">Transmembrane helix</keyword>
<comment type="similarity">
    <text evidence="12">Belongs to the G-protein coupled receptor 1 family.</text>
</comment>
<keyword evidence="7 14" id="KW-0472">Membrane</keyword>
<dbReference type="GO" id="GO:0071881">
    <property type="term" value="P:adenylate cyclase-inhibiting adrenergic receptor signaling pathway"/>
    <property type="evidence" value="ECO:0007669"/>
    <property type="project" value="UniProtKB-ARBA"/>
</dbReference>
<reference evidence="16 17" key="1">
    <citation type="submission" date="2024-05" db="EMBL/GenBank/DDBJ databases">
        <title>A high-quality chromosomal-level genome assembly of Topmouth culter (Culter alburnus).</title>
        <authorList>
            <person name="Zhao H."/>
        </authorList>
    </citation>
    <scope>NUCLEOTIDE SEQUENCE [LARGE SCALE GENOMIC DNA]</scope>
    <source>
        <strain evidence="16">CATC2023</strain>
        <tissue evidence="16">Muscle</tissue>
    </source>
</reference>
<dbReference type="InterPro" id="IPR000276">
    <property type="entry name" value="GPCR_Rhodpsn"/>
</dbReference>
<evidence type="ECO:0000256" key="3">
    <source>
        <dbReference type="ARBA" id="ARBA00022475"/>
    </source>
</evidence>
<dbReference type="GO" id="GO:0004938">
    <property type="term" value="F:alpha2-adrenergic receptor activity"/>
    <property type="evidence" value="ECO:0007669"/>
    <property type="project" value="UniProtKB-ARBA"/>
</dbReference>
<evidence type="ECO:0000256" key="8">
    <source>
        <dbReference type="ARBA" id="ARBA00023157"/>
    </source>
</evidence>
<evidence type="ECO:0000313" key="16">
    <source>
        <dbReference type="EMBL" id="KAK9978254.1"/>
    </source>
</evidence>
<keyword evidence="6 12" id="KW-0297">G-protein coupled receptor</keyword>
<feature type="transmembrane region" description="Helical" evidence="14">
    <location>
        <begin position="183"/>
        <end position="204"/>
    </location>
</feature>
<dbReference type="InterPro" id="IPR017452">
    <property type="entry name" value="GPCR_Rhodpsn_7TM"/>
</dbReference>
<keyword evidence="10 12" id="KW-0807">Transducer</keyword>
<dbReference type="Gene3D" id="1.20.1070.10">
    <property type="entry name" value="Rhodopsin 7-helix transmembrane proteins"/>
    <property type="match status" value="1"/>
</dbReference>
<evidence type="ECO:0000256" key="9">
    <source>
        <dbReference type="ARBA" id="ARBA00023170"/>
    </source>
</evidence>
<feature type="domain" description="G-protein coupled receptors family 1 profile" evidence="15">
    <location>
        <begin position="42"/>
        <end position="406"/>
    </location>
</feature>
<keyword evidence="3" id="KW-1003">Cell membrane</keyword>
<feature type="region of interest" description="Disordered" evidence="13">
    <location>
        <begin position="215"/>
        <end position="310"/>
    </location>
</feature>
<dbReference type="PROSITE" id="PS50262">
    <property type="entry name" value="G_PROTEIN_RECEP_F1_2"/>
    <property type="match status" value="1"/>
</dbReference>
<feature type="transmembrane region" description="Helical" evidence="14">
    <location>
        <begin position="62"/>
        <end position="84"/>
    </location>
</feature>
<feature type="transmembrane region" description="Helical" evidence="14">
    <location>
        <begin position="142"/>
        <end position="163"/>
    </location>
</feature>
<dbReference type="GO" id="GO:0005886">
    <property type="term" value="C:plasma membrane"/>
    <property type="evidence" value="ECO:0007669"/>
    <property type="project" value="UniProtKB-SubCell"/>
</dbReference>
<dbReference type="EMBL" id="JAWDJR010000003">
    <property type="protein sequence ID" value="KAK9978254.1"/>
    <property type="molecule type" value="Genomic_DNA"/>
</dbReference>
<dbReference type="PRINTS" id="PR00237">
    <property type="entry name" value="GPCRRHODOPSN"/>
</dbReference>
<comment type="caution">
    <text evidence="16">The sequence shown here is derived from an EMBL/GenBank/DDBJ whole genome shotgun (WGS) entry which is preliminary data.</text>
</comment>
<proteinExistence type="inferred from homology"/>
<evidence type="ECO:0000256" key="14">
    <source>
        <dbReference type="SAM" id="Phobius"/>
    </source>
</evidence>
<evidence type="ECO:0000256" key="6">
    <source>
        <dbReference type="ARBA" id="ARBA00023040"/>
    </source>
</evidence>
<keyword evidence="17" id="KW-1185">Reference proteome</keyword>
<name>A0AAW2AZW9_CULAL</name>
<feature type="transmembrane region" description="Helical" evidence="14">
    <location>
        <begin position="390"/>
        <end position="409"/>
    </location>
</feature>
<keyword evidence="9 12" id="KW-0675">Receptor</keyword>
<sequence>MLGVVDTLKNLSACNSSSSYSPEATAAFATAMTLIMLLTIFGNILEIVAVLKCPSLRGPQNFFLVSLAVADILLATLVIPFSLANELMGYWYFELFWCEIVVALDVLFCTSSIMHLCAISLDRYLSISQPVQYVTQRTPRKIKGAIVVVWLISAIISFPPLVAINKTQGGGCPRCKINEDLWYILYSSTWSFFVPCFIMILVYVRIYQIAKKHTRCPPGEPRKDTAGQGSKDQGGVDPANVPNLVASRSEAITQPQPPIESQQQKCSWRWKDNNKDSSSSSSNVEVEEGHNDSGTSSNVGALEPGHQTSSPTQTYVIITSQGSQLASSKVKPARNPNTRRKAMIAREKRFTFVIAVIIGVFVVCWFPFFFTYCLQAICPICKPPEALFKFFFWIGYCNSALNPLIYTIFNRDFRKAFKKVLCKKCKDCSF</sequence>
<dbReference type="InterPro" id="IPR002233">
    <property type="entry name" value="ADR_fam"/>
</dbReference>
<evidence type="ECO:0000256" key="13">
    <source>
        <dbReference type="SAM" id="MobiDB-lite"/>
    </source>
</evidence>
<dbReference type="Proteomes" id="UP001479290">
    <property type="component" value="Unassembled WGS sequence"/>
</dbReference>
<dbReference type="PANTHER" id="PTHR24248">
    <property type="entry name" value="ADRENERGIC RECEPTOR-RELATED G-PROTEIN COUPLED RECEPTOR"/>
    <property type="match status" value="1"/>
</dbReference>
<dbReference type="SMART" id="SM01381">
    <property type="entry name" value="7TM_GPCR_Srsx"/>
    <property type="match status" value="1"/>
</dbReference>
<evidence type="ECO:0000256" key="2">
    <source>
        <dbReference type="ARBA" id="ARBA00019305"/>
    </source>
</evidence>
<dbReference type="PROSITE" id="PS00237">
    <property type="entry name" value="G_PROTEIN_RECEP_F1_1"/>
    <property type="match status" value="1"/>
</dbReference>
<accession>A0AAW2AZW9</accession>
<evidence type="ECO:0000256" key="5">
    <source>
        <dbReference type="ARBA" id="ARBA00022989"/>
    </source>
</evidence>
<evidence type="ECO:0000256" key="7">
    <source>
        <dbReference type="ARBA" id="ARBA00023136"/>
    </source>
</evidence>
<dbReference type="AlphaFoldDB" id="A0AAW2AZW9"/>
<keyword evidence="4 12" id="KW-0812">Transmembrane</keyword>
<dbReference type="PANTHER" id="PTHR24248:SF130">
    <property type="entry name" value="ALPHA-2B ADRENERGIC RECEPTOR"/>
    <property type="match status" value="1"/>
</dbReference>
<evidence type="ECO:0000256" key="11">
    <source>
        <dbReference type="ARBA" id="ARBA00031735"/>
    </source>
</evidence>